<feature type="compositionally biased region" description="Low complexity" evidence="3">
    <location>
        <begin position="105"/>
        <end position="119"/>
    </location>
</feature>
<evidence type="ECO:0000256" key="1">
    <source>
        <dbReference type="ARBA" id="ARBA00006461"/>
    </source>
</evidence>
<feature type="compositionally biased region" description="Acidic residues" evidence="3">
    <location>
        <begin position="330"/>
        <end position="344"/>
    </location>
</feature>
<comment type="caution">
    <text evidence="5">The sequence shown here is derived from an EMBL/GenBank/DDBJ whole genome shotgun (WGS) entry which is preliminary data.</text>
</comment>
<feature type="compositionally biased region" description="Basic and acidic residues" evidence="3">
    <location>
        <begin position="364"/>
        <end position="378"/>
    </location>
</feature>
<dbReference type="EMBL" id="MSZU01000076">
    <property type="protein sequence ID" value="OMP87412.1"/>
    <property type="molecule type" value="Genomic_DNA"/>
</dbReference>
<reference evidence="5 6" key="1">
    <citation type="submission" date="2017-01" db="EMBL/GenBank/DDBJ databases">
        <title>Draft genome sequence of Diplodia seriata F98.1, a fungal species involved in grapevine trunk diseases.</title>
        <authorList>
            <person name="Robert-Siegwald G."/>
            <person name="Vallet J."/>
            <person name="Abou-Mansour E."/>
            <person name="Xu J."/>
            <person name="Rey P."/>
            <person name="Bertsch C."/>
            <person name="Rego C."/>
            <person name="Larignon P."/>
            <person name="Fontaine F."/>
            <person name="Lebrun M.-H."/>
        </authorList>
    </citation>
    <scope>NUCLEOTIDE SEQUENCE [LARGE SCALE GENOMIC DNA]</scope>
    <source>
        <strain evidence="5 6">F98.1</strain>
    </source>
</reference>
<dbReference type="Proteomes" id="UP000190776">
    <property type="component" value="Unassembled WGS sequence"/>
</dbReference>
<evidence type="ECO:0000313" key="5">
    <source>
        <dbReference type="EMBL" id="OMP87412.1"/>
    </source>
</evidence>
<feature type="compositionally biased region" description="Polar residues" evidence="3">
    <location>
        <begin position="126"/>
        <end position="141"/>
    </location>
</feature>
<gene>
    <name evidence="5" type="ORF">BK809_0007498</name>
    <name evidence="4" type="ORF">SLS55_008218</name>
</gene>
<proteinExistence type="inferred from homology"/>
<dbReference type="AlphaFoldDB" id="A0A1S8BIR1"/>
<accession>A0A1S8BIR1</accession>
<keyword evidence="2" id="KW-0175">Coiled coil</keyword>
<reference evidence="4 7" key="2">
    <citation type="submission" date="2024-02" db="EMBL/GenBank/DDBJ databases">
        <title>De novo assembly and annotation of 12 fungi associated with fruit tree decline syndrome in Ontario, Canada.</title>
        <authorList>
            <person name="Sulman M."/>
            <person name="Ellouze W."/>
            <person name="Ilyukhin E."/>
        </authorList>
    </citation>
    <scope>NUCLEOTIDE SEQUENCE [LARGE SCALE GENOMIC DNA]</scope>
    <source>
        <strain evidence="4 7">FDS-637</strain>
    </source>
</reference>
<evidence type="ECO:0000313" key="6">
    <source>
        <dbReference type="Proteomes" id="UP000190776"/>
    </source>
</evidence>
<organism evidence="5 6">
    <name type="scientific">Diplodia seriata</name>
    <dbReference type="NCBI Taxonomy" id="420778"/>
    <lineage>
        <taxon>Eukaryota</taxon>
        <taxon>Fungi</taxon>
        <taxon>Dikarya</taxon>
        <taxon>Ascomycota</taxon>
        <taxon>Pezizomycotina</taxon>
        <taxon>Dothideomycetes</taxon>
        <taxon>Dothideomycetes incertae sedis</taxon>
        <taxon>Botryosphaeriales</taxon>
        <taxon>Botryosphaeriaceae</taxon>
        <taxon>Diplodia</taxon>
    </lineage>
</organism>
<feature type="region of interest" description="Disordered" evidence="3">
    <location>
        <begin position="1"/>
        <end position="402"/>
    </location>
</feature>
<protein>
    <submittedName>
        <fullName evidence="5">Uncharacterized protein</fullName>
    </submittedName>
</protein>
<feature type="compositionally biased region" description="Low complexity" evidence="3">
    <location>
        <begin position="226"/>
        <end position="252"/>
    </location>
</feature>
<evidence type="ECO:0000256" key="2">
    <source>
        <dbReference type="ARBA" id="ARBA00023054"/>
    </source>
</evidence>
<feature type="compositionally biased region" description="Polar residues" evidence="3">
    <location>
        <begin position="94"/>
        <end position="104"/>
    </location>
</feature>
<evidence type="ECO:0000313" key="4">
    <source>
        <dbReference type="EMBL" id="KAL0257406.1"/>
    </source>
</evidence>
<sequence>MSVSQSATVCRHRCSPGPQFLNSVLSSIGGGAGQSQAQSGRAAPSQAPAPNPTQTPRVGGPSNGVSSTTTPKRKAEGEPAPVPAKAPRRDLDPSRSNPVSRTGTASPVVKPAAPAPSSSMPYRGTAQPSGSTITRKPSTYASVAKSGPSATTIAKPAPKPVTKPSPAVTTVQAAAGPAPKKGSYQEILARAKAAQQEKPPVGAIKHKPLEKLTKKEKLALHEKNKQAAAAAKDPKLALKQGLKPGLKGPAKGVDAKAGEPAKEKKKAPDLGYQGTMRGAMRPAAKEPTYQGTMHKGAAAVRRPGLDRGDRSRSGSLGPRPPAEKRYRYVEDDEEEEDYESEGSSDMEAGIFDVDQEEQMSLRVARKEDEEALREEEALKRKKLERKQMLERMNSQAKKKRPF</sequence>
<evidence type="ECO:0000313" key="7">
    <source>
        <dbReference type="Proteomes" id="UP001430584"/>
    </source>
</evidence>
<feature type="compositionally biased region" description="Low complexity" evidence="3">
    <location>
        <begin position="34"/>
        <end position="46"/>
    </location>
</feature>
<dbReference type="OrthoDB" id="5430658at2759"/>
<dbReference type="Pfam" id="PF08243">
    <property type="entry name" value="SPT2"/>
    <property type="match status" value="1"/>
</dbReference>
<dbReference type="InterPro" id="IPR013256">
    <property type="entry name" value="Chromatin_SPT2"/>
</dbReference>
<name>A0A1S8BIR1_9PEZI</name>
<dbReference type="STRING" id="420778.A0A1S8BIR1"/>
<dbReference type="Proteomes" id="UP001430584">
    <property type="component" value="Unassembled WGS sequence"/>
</dbReference>
<feature type="compositionally biased region" description="Basic and acidic residues" evidence="3">
    <location>
        <begin position="253"/>
        <end position="268"/>
    </location>
</feature>
<dbReference type="SMART" id="SM00784">
    <property type="entry name" value="SPT2"/>
    <property type="match status" value="1"/>
</dbReference>
<evidence type="ECO:0000256" key="3">
    <source>
        <dbReference type="SAM" id="MobiDB-lite"/>
    </source>
</evidence>
<dbReference type="EMBL" id="JAJVCZ030000008">
    <property type="protein sequence ID" value="KAL0257406.1"/>
    <property type="molecule type" value="Genomic_DNA"/>
</dbReference>
<keyword evidence="7" id="KW-1185">Reference proteome</keyword>
<comment type="similarity">
    <text evidence="1">Belongs to the SPT2 family.</text>
</comment>
<feature type="compositionally biased region" description="Basic and acidic residues" evidence="3">
    <location>
        <begin position="207"/>
        <end position="225"/>
    </location>
</feature>
<feature type="compositionally biased region" description="Basic and acidic residues" evidence="3">
    <location>
        <begin position="303"/>
        <end position="312"/>
    </location>
</feature>